<keyword evidence="4 6" id="KW-0573">Peptidoglycan synthesis</keyword>
<reference evidence="10 11" key="1">
    <citation type="submission" date="2023-05" db="EMBL/GenBank/DDBJ databases">
        <title>[ruminococcus] sp. nov., isolated from a pig farm feces dump.</title>
        <authorList>
            <person name="Chang Y.-H."/>
        </authorList>
    </citation>
    <scope>NUCLEOTIDE SEQUENCE [LARGE SCALE GENOMIC DNA]</scope>
    <source>
        <strain evidence="10 11">YH-rum2234</strain>
    </source>
</reference>
<feature type="active site" description="Proton donor/acceptor" evidence="6">
    <location>
        <position position="832"/>
    </location>
</feature>
<dbReference type="CDD" id="cd16913">
    <property type="entry name" value="YkuD_like"/>
    <property type="match status" value="1"/>
</dbReference>
<dbReference type="Proteomes" id="UP001300383">
    <property type="component" value="Unassembled WGS sequence"/>
</dbReference>
<dbReference type="SMART" id="SM00060">
    <property type="entry name" value="FN3"/>
    <property type="match status" value="5"/>
</dbReference>
<feature type="active site" description="Nucleophile" evidence="6">
    <location>
        <position position="860"/>
    </location>
</feature>
<keyword evidence="7" id="KW-0732">Signal</keyword>
<dbReference type="InterPro" id="IPR038063">
    <property type="entry name" value="Transpep_catalytic_dom"/>
</dbReference>
<evidence type="ECO:0000256" key="1">
    <source>
        <dbReference type="ARBA" id="ARBA00004752"/>
    </source>
</evidence>
<dbReference type="InterPro" id="IPR013783">
    <property type="entry name" value="Ig-like_fold"/>
</dbReference>
<comment type="caution">
    <text evidence="10">The sequence shown here is derived from an EMBL/GenBank/DDBJ whole genome shotgun (WGS) entry which is preliminary data.</text>
</comment>
<name>A0AAP4BDJ9_9FIRM</name>
<dbReference type="SUPFAM" id="SSF49265">
    <property type="entry name" value="Fibronectin type III"/>
    <property type="match status" value="3"/>
</dbReference>
<proteinExistence type="predicted"/>
<keyword evidence="3 6" id="KW-0133">Cell shape</keyword>
<feature type="chain" id="PRO_5042913051" evidence="7">
    <location>
        <begin position="30"/>
        <end position="914"/>
    </location>
</feature>
<dbReference type="CDD" id="cd00063">
    <property type="entry name" value="FN3"/>
    <property type="match status" value="1"/>
</dbReference>
<dbReference type="Gene3D" id="2.60.40.10">
    <property type="entry name" value="Immunoglobulins"/>
    <property type="match status" value="6"/>
</dbReference>
<dbReference type="InterPro" id="IPR005490">
    <property type="entry name" value="LD_TPept_cat_dom"/>
</dbReference>
<dbReference type="Gene3D" id="2.40.440.10">
    <property type="entry name" value="L,D-transpeptidase catalytic domain-like"/>
    <property type="match status" value="1"/>
</dbReference>
<sequence>MKKKQQRWLKILAIFLVFCLSTQPLLVYGQEPEGKNVLEAPNGVEVTCQENGDLMVSWNQVPDASAYIVYRSDDGGGTWTRVETTCGTSYRDTNAEINQPYCYRIQSMLYANESWYDGGYSVVVDGISKVGVCSTVNIINDSLAAEFGWELEGRADLFGILRSDSKDGDYQWIGATANRSYQDVTVNPGQTYYYKVYAAVYKNGSYYNGDFSEALQICVKDPYALTGATNLSIENQDDKASVLRWNAVPYANAYYVYRMEEGGTWRQVGTAWGNSYADSSVQFGKEYTYYVVALKYENGFWMAGPDSEKVSFKFLPQIPKNVMVSAGYGWNSIKISWQAEGNASCYGILRSEQIDGDYSWIAAAWGTSYNDAGLDPEKTYYYKIYGAWYDEESGQWYNGEQTTAVSGCVLKGPSQIAAEPLSYRSVKINWSAVNGVNGYLVWRKADGSESWEALGSTWQTEYLDQTASMGKSYEYRVQSLSYVDNNWGYEGYSSIVTGEPGMVAPQNFTAEVSATEYYGIDLSWTSCVDVETYGIMRAEHGTGDYQWIGAVNATSYTDRSGEPEKWYDYQVYAAVYDGVNWYNSNCSDAVSVQIREKDGAPVISNLRVAYVTGQGYYVACDVAAAHPITQMQFASWSDYNGQDDIVWKTEGNNGGFTGSWVFANEHNYEVGNYTTHVYVTDNTGKTSAAACYAAVPVFSYGTSTGWYDTNGSLGERYYLINGTAVTGWRYIGGLKYYFYPNGVLCQNVDDLIGPQSSYVLKLNKQMNCLTVYANDGINGYVIPVKSMLTSTGDDTPLGTFYTPEKYRWRAMVNGTYAQYATRLTAGQGFLFHSITYEKRDNHTLLTVGYNMLGINKSLGCIRLVCGEAYWIYSRCPLHTKVVIYNDGSNPGPFYRPIVNPIPSNQRWDPTDPNP</sequence>
<dbReference type="InterPro" id="IPR036116">
    <property type="entry name" value="FN3_sf"/>
</dbReference>
<dbReference type="Pfam" id="PF08481">
    <property type="entry name" value="GBS_Bsp-like"/>
    <property type="match status" value="1"/>
</dbReference>
<feature type="domain" description="Fibronectin type-III" evidence="8">
    <location>
        <begin position="40"/>
        <end position="131"/>
    </location>
</feature>
<keyword evidence="5 6" id="KW-0961">Cell wall biogenesis/degradation</keyword>
<evidence type="ECO:0000256" key="4">
    <source>
        <dbReference type="ARBA" id="ARBA00022984"/>
    </source>
</evidence>
<dbReference type="PROSITE" id="PS52029">
    <property type="entry name" value="LD_TPASE"/>
    <property type="match status" value="1"/>
</dbReference>
<comment type="pathway">
    <text evidence="1 6">Cell wall biogenesis; peptidoglycan biosynthesis.</text>
</comment>
<dbReference type="PROSITE" id="PS50853">
    <property type="entry name" value="FN3"/>
    <property type="match status" value="1"/>
</dbReference>
<dbReference type="InterPro" id="IPR013688">
    <property type="entry name" value="GBS_Bsp-like"/>
</dbReference>
<evidence type="ECO:0000313" key="11">
    <source>
        <dbReference type="Proteomes" id="UP001300383"/>
    </source>
</evidence>
<dbReference type="SUPFAM" id="SSF141523">
    <property type="entry name" value="L,D-transpeptidase catalytic domain-like"/>
    <property type="match status" value="1"/>
</dbReference>
<organism evidence="10 11">
    <name type="scientific">Fusibacillus kribbianus</name>
    <dbReference type="NCBI Taxonomy" id="3044208"/>
    <lineage>
        <taxon>Bacteria</taxon>
        <taxon>Bacillati</taxon>
        <taxon>Bacillota</taxon>
        <taxon>Clostridia</taxon>
        <taxon>Lachnospirales</taxon>
        <taxon>Lachnospiraceae</taxon>
        <taxon>Fusibacillus</taxon>
    </lineage>
</organism>
<evidence type="ECO:0000256" key="5">
    <source>
        <dbReference type="ARBA" id="ARBA00023316"/>
    </source>
</evidence>
<dbReference type="GO" id="GO:0009252">
    <property type="term" value="P:peptidoglycan biosynthetic process"/>
    <property type="evidence" value="ECO:0007669"/>
    <property type="project" value="UniProtKB-KW"/>
</dbReference>
<gene>
    <name evidence="10" type="ORF">QJ036_10535</name>
</gene>
<protein>
    <submittedName>
        <fullName evidence="10">GBS Bsp-like repeat-containing protein</fullName>
    </submittedName>
</protein>
<evidence type="ECO:0000259" key="8">
    <source>
        <dbReference type="PROSITE" id="PS50853"/>
    </source>
</evidence>
<keyword evidence="11" id="KW-1185">Reference proteome</keyword>
<dbReference type="EMBL" id="JASGBQ010000021">
    <property type="protein sequence ID" value="MDI9242901.1"/>
    <property type="molecule type" value="Genomic_DNA"/>
</dbReference>
<dbReference type="InterPro" id="IPR003961">
    <property type="entry name" value="FN3_dom"/>
</dbReference>
<evidence type="ECO:0000256" key="6">
    <source>
        <dbReference type="PROSITE-ProRule" id="PRU01373"/>
    </source>
</evidence>
<accession>A0AAP4BDJ9</accession>
<evidence type="ECO:0000256" key="2">
    <source>
        <dbReference type="ARBA" id="ARBA00022679"/>
    </source>
</evidence>
<dbReference type="Pfam" id="PF03734">
    <property type="entry name" value="YkuD"/>
    <property type="match status" value="1"/>
</dbReference>
<dbReference type="GO" id="GO:0008360">
    <property type="term" value="P:regulation of cell shape"/>
    <property type="evidence" value="ECO:0007669"/>
    <property type="project" value="UniProtKB-UniRule"/>
</dbReference>
<evidence type="ECO:0000256" key="3">
    <source>
        <dbReference type="ARBA" id="ARBA00022960"/>
    </source>
</evidence>
<dbReference type="Gene3D" id="2.10.270.10">
    <property type="entry name" value="Cholin Binding"/>
    <property type="match status" value="1"/>
</dbReference>
<dbReference type="GO" id="GO:0016740">
    <property type="term" value="F:transferase activity"/>
    <property type="evidence" value="ECO:0007669"/>
    <property type="project" value="UniProtKB-KW"/>
</dbReference>
<feature type="signal peptide" evidence="7">
    <location>
        <begin position="1"/>
        <end position="29"/>
    </location>
</feature>
<feature type="domain" description="L,D-TPase catalytic" evidence="9">
    <location>
        <begin position="758"/>
        <end position="884"/>
    </location>
</feature>
<evidence type="ECO:0000259" key="9">
    <source>
        <dbReference type="PROSITE" id="PS52029"/>
    </source>
</evidence>
<evidence type="ECO:0000313" key="10">
    <source>
        <dbReference type="EMBL" id="MDI9242901.1"/>
    </source>
</evidence>
<evidence type="ECO:0000256" key="7">
    <source>
        <dbReference type="SAM" id="SignalP"/>
    </source>
</evidence>
<keyword evidence="2" id="KW-0808">Transferase</keyword>
<dbReference type="AlphaFoldDB" id="A0AAP4BDJ9"/>
<dbReference type="Gene3D" id="2.60.40.3760">
    <property type="match status" value="1"/>
</dbReference>
<dbReference type="RefSeq" id="WP_283231336.1">
    <property type="nucleotide sequence ID" value="NZ_JASGBQ010000021.1"/>
</dbReference>
<dbReference type="GO" id="GO:0071555">
    <property type="term" value="P:cell wall organization"/>
    <property type="evidence" value="ECO:0007669"/>
    <property type="project" value="UniProtKB-UniRule"/>
</dbReference>